<proteinExistence type="predicted"/>
<dbReference type="Proteomes" id="UP000316500">
    <property type="component" value="Unassembled WGS sequence"/>
</dbReference>
<gene>
    <name evidence="1" type="ORF">FQP90_01760</name>
</gene>
<comment type="caution">
    <text evidence="1">The sequence shown here is derived from an EMBL/GenBank/DDBJ whole genome shotgun (WGS) entry which is preliminary data.</text>
</comment>
<dbReference type="AlphaFoldDB" id="A0A558HCN3"/>
<name>A0A558HCN3_PAENT</name>
<evidence type="ECO:0000313" key="1">
    <source>
        <dbReference type="EMBL" id="TVU66890.1"/>
    </source>
</evidence>
<dbReference type="OrthoDB" id="4951668at2"/>
<sequence>MGAPRADAALNILEVSGLAWAETVRRAMESMPFEPDADVSRLWASAQVRIGRELDGVDHRDVRAELRRAGIVDSQGVLVPQWILAVGIAATAPVKAATVVQWPDQSIHTETGLAGGRGVGVTYRRRIRHQPDGSAVTEVRNAVEVSFFQEEDAWAALSRHFPDLSEHRTVPHDAVATGTTIHLEVSASQAGPGWNGHPFASRHMWSMTDRLYSVGTDPADGNTPTLTAVPGTDIGREFAWRLLGAREYLASAADGKARA</sequence>
<reference evidence="1 2" key="1">
    <citation type="submission" date="2019-07" db="EMBL/GenBank/DDBJ databases">
        <title>Diversity of Bacteria from Kongsfjorden, Arctic.</title>
        <authorList>
            <person name="Yu Y."/>
        </authorList>
    </citation>
    <scope>NUCLEOTIDE SEQUENCE [LARGE SCALE GENOMIC DNA]</scope>
    <source>
        <strain evidence="1 2">SM1928</strain>
    </source>
</reference>
<evidence type="ECO:0008006" key="3">
    <source>
        <dbReference type="Google" id="ProtNLM"/>
    </source>
</evidence>
<protein>
    <recommendedName>
        <fullName evidence="3">ESX secretion-associated protein EspG</fullName>
    </recommendedName>
</protein>
<dbReference type="EMBL" id="VNFK01000001">
    <property type="protein sequence ID" value="TVU66890.1"/>
    <property type="molecule type" value="Genomic_DNA"/>
</dbReference>
<organism evidence="1 2">
    <name type="scientific">Paenarthrobacter nitroguajacolicus</name>
    <name type="common">Arthrobacter nitroguajacolicus</name>
    <dbReference type="NCBI Taxonomy" id="211146"/>
    <lineage>
        <taxon>Bacteria</taxon>
        <taxon>Bacillati</taxon>
        <taxon>Actinomycetota</taxon>
        <taxon>Actinomycetes</taxon>
        <taxon>Micrococcales</taxon>
        <taxon>Micrococcaceae</taxon>
        <taxon>Paenarthrobacter</taxon>
    </lineage>
</organism>
<evidence type="ECO:0000313" key="2">
    <source>
        <dbReference type="Proteomes" id="UP000316500"/>
    </source>
</evidence>
<dbReference type="RefSeq" id="WP_144648018.1">
    <property type="nucleotide sequence ID" value="NZ_VNFK01000001.1"/>
</dbReference>
<accession>A0A558HCN3</accession>